<dbReference type="EMBL" id="MN738914">
    <property type="protein sequence ID" value="QHT30928.1"/>
    <property type="molecule type" value="Genomic_DNA"/>
</dbReference>
<reference evidence="2" key="1">
    <citation type="journal article" date="2020" name="Nature">
        <title>Giant virus diversity and host interactions through global metagenomics.</title>
        <authorList>
            <person name="Schulz F."/>
            <person name="Roux S."/>
            <person name="Paez-Espino D."/>
            <person name="Jungbluth S."/>
            <person name="Walsh D.A."/>
            <person name="Denef V.J."/>
            <person name="McMahon K.D."/>
            <person name="Konstantinidis K.T."/>
            <person name="Eloe-Fadrosh E.A."/>
            <person name="Kyrpides N.C."/>
            <person name="Woyke T."/>
        </authorList>
    </citation>
    <scope>NUCLEOTIDE SEQUENCE</scope>
    <source>
        <strain evidence="2">GVMAG-M-3300009151-50</strain>
    </source>
</reference>
<keyword evidence="1" id="KW-0812">Transmembrane</keyword>
<dbReference type="AlphaFoldDB" id="A0A6C0EPN2"/>
<protein>
    <submittedName>
        <fullName evidence="2">Uncharacterized protein</fullName>
    </submittedName>
</protein>
<name>A0A6C0EPN2_9ZZZZ</name>
<keyword evidence="1" id="KW-0472">Membrane</keyword>
<evidence type="ECO:0000313" key="2">
    <source>
        <dbReference type="EMBL" id="QHT30928.1"/>
    </source>
</evidence>
<keyword evidence="1" id="KW-1133">Transmembrane helix</keyword>
<sequence length="37" mass="3872">MAIESALILIGIISFALVIMRVLVGMCNVIGAGYTAF</sequence>
<feature type="transmembrane region" description="Helical" evidence="1">
    <location>
        <begin position="6"/>
        <end position="24"/>
    </location>
</feature>
<organism evidence="2">
    <name type="scientific">viral metagenome</name>
    <dbReference type="NCBI Taxonomy" id="1070528"/>
    <lineage>
        <taxon>unclassified sequences</taxon>
        <taxon>metagenomes</taxon>
        <taxon>organismal metagenomes</taxon>
    </lineage>
</organism>
<accession>A0A6C0EPN2</accession>
<evidence type="ECO:0000256" key="1">
    <source>
        <dbReference type="SAM" id="Phobius"/>
    </source>
</evidence>
<proteinExistence type="predicted"/>